<dbReference type="EMBL" id="QXBN01000030">
    <property type="protein sequence ID" value="RIT29557.1"/>
    <property type="molecule type" value="Genomic_DNA"/>
</dbReference>
<dbReference type="Pfam" id="PF07510">
    <property type="entry name" value="GmrSD_C"/>
    <property type="match status" value="1"/>
</dbReference>
<feature type="domain" description="GmrSD restriction endonucleases C-terminal" evidence="2">
    <location>
        <begin position="459"/>
        <end position="590"/>
    </location>
</feature>
<dbReference type="Pfam" id="PF03235">
    <property type="entry name" value="GmrSD_N"/>
    <property type="match status" value="1"/>
</dbReference>
<feature type="domain" description="GmrSD restriction endonucleases N-terminal" evidence="1">
    <location>
        <begin position="13"/>
        <end position="258"/>
    </location>
</feature>
<evidence type="ECO:0000259" key="2">
    <source>
        <dbReference type="Pfam" id="PF07510"/>
    </source>
</evidence>
<dbReference type="InterPro" id="IPR004919">
    <property type="entry name" value="GmrSD_N"/>
</dbReference>
<dbReference type="RefSeq" id="WP_100459285.1">
    <property type="nucleotide sequence ID" value="NZ_JAMLBL010000004.1"/>
</dbReference>
<dbReference type="Proteomes" id="UP000284557">
    <property type="component" value="Unassembled WGS sequence"/>
</dbReference>
<dbReference type="PANTHER" id="PTHR35149:SF1">
    <property type="entry name" value="DUF5655 DOMAIN-CONTAINING PROTEIN"/>
    <property type="match status" value="1"/>
</dbReference>
<proteinExistence type="predicted"/>
<evidence type="ECO:0000259" key="1">
    <source>
        <dbReference type="Pfam" id="PF03235"/>
    </source>
</evidence>
<protein>
    <submittedName>
        <fullName evidence="3">DUF262 domain-containing protein</fullName>
    </submittedName>
</protein>
<evidence type="ECO:0000313" key="4">
    <source>
        <dbReference type="Proteomes" id="UP000284557"/>
    </source>
</evidence>
<reference evidence="3 4" key="1">
    <citation type="submission" date="2018-08" db="EMBL/GenBank/DDBJ databases">
        <title>Linezolid Resistance in Mycobacterium abscessus: MIC Distribution and Comprehensive Investigation of Resistance Mechanisms.</title>
        <authorList>
            <person name="Ye M."/>
            <person name="Xu L."/>
            <person name="Zou Y."/>
            <person name="Li B."/>
            <person name="Guo Q."/>
            <person name="Zhang Y."/>
            <person name="Zhan M."/>
            <person name="Xu B."/>
            <person name="Yu F."/>
            <person name="Zhang Z."/>
            <person name="Chu H."/>
        </authorList>
    </citation>
    <scope>NUCLEOTIDE SEQUENCE [LARGE SCALE GENOMIC DNA]</scope>
    <source>
        <strain evidence="3 4">G143</strain>
    </source>
</reference>
<organism evidence="3 4">
    <name type="scientific">Mycobacteroides abscessus</name>
    <dbReference type="NCBI Taxonomy" id="36809"/>
    <lineage>
        <taxon>Bacteria</taxon>
        <taxon>Bacillati</taxon>
        <taxon>Actinomycetota</taxon>
        <taxon>Actinomycetes</taxon>
        <taxon>Mycobacteriales</taxon>
        <taxon>Mycobacteriaceae</taxon>
        <taxon>Mycobacteroides</taxon>
    </lineage>
</organism>
<comment type="caution">
    <text evidence="3">The sequence shown here is derived from an EMBL/GenBank/DDBJ whole genome shotgun (WGS) entry which is preliminary data.</text>
</comment>
<name>A0ABD7HHF5_9MYCO</name>
<sequence>MTGPGVTPSKHTIGELLHDRNPFEVPKYQRAYAWTEDELEDFEDDAKRLIAARQAGSAAVHFYGGLVSVVKTGQQNARGHAYEVVDGQQRLATFMITLRLVVDELLELADRAVAKNDATLERQAKALAEEILKDYLQYSERRADGTRELRYRLKLSLADCDFFSDLLNGAAPQVTRDSHERLKGAHSQIKKNLVTGPLAAITNLDEQFQYLDQLQHVLLEDAYVIHIVADDTNEAYQLFAVLNDRGRMLTDADLLRSLTLQLTESNQPVQDTVANYWDTVLSQDMGDADRFLRAYYPSRTGQRAPKVKMWHEFRDRWLKDAAAPRVLDHVRDLEQHVGPYRSLEAGEWPITPAAAGMWERERVKRLVGTLKHDLAHPLLLAAAVDLPEASFSTLVQLVERFAFRYKNIGGGHAGAASRVYYTAATQIREGTFDVNLFQAELARLIERVAPDDLFKKGLATKLKYSTAAQRPNIKYFLTTIDDYLPWVRNGAVGEPIADRTRVLDVALVDIEHIYPQNPKSGEEDDELKPITDSIQNLTFWAGVDNRAAQNASFTQKVDKYRQSASRLNHELAQRTVWNYDASEGRLELLLDDACAVFRI</sequence>
<dbReference type="PANTHER" id="PTHR35149">
    <property type="entry name" value="SLL5132 PROTEIN"/>
    <property type="match status" value="1"/>
</dbReference>
<accession>A0ABD7HHF5</accession>
<gene>
    <name evidence="3" type="ORF">D2E76_24860</name>
</gene>
<evidence type="ECO:0000313" key="3">
    <source>
        <dbReference type="EMBL" id="RIT29557.1"/>
    </source>
</evidence>
<dbReference type="AlphaFoldDB" id="A0ABD7HHF5"/>
<dbReference type="InterPro" id="IPR011089">
    <property type="entry name" value="GmrSD_C"/>
</dbReference>